<accession>A0A640W8L9</accession>
<feature type="domain" description="Ketoreductase" evidence="3">
    <location>
        <begin position="8"/>
        <end position="192"/>
    </location>
</feature>
<name>A0A640W8L9_9GAMM</name>
<sequence length="247" mass="25361">MTNSLKNKVAIVTGGSRGIGAAIVRRLAADGATVALTYHASPGKAETLVSEVQASGGKAKAIQADAGNPDQVRAAVNDVFEAFGKIDILVNNAGILVLGNPGEVTSEDYQRMLAVNVTGMVAATEEALKHMGQGGRIVHIGSNVTQYVGFGTISLYTLTKGAVSGYTRGLVRDLGPRGITVNTVQPGPVETDMNPIDGPVAEVMLPRLAVGRYGQGKDIAGAVAYLVSHEADFVTGAELLVDGGFSA</sequence>
<keyword evidence="2" id="KW-0560">Oxidoreductase</keyword>
<dbReference type="RefSeq" id="WP_149437679.1">
    <property type="nucleotide sequence ID" value="NZ_VTPX01000020.1"/>
</dbReference>
<comment type="caution">
    <text evidence="4">The sequence shown here is derived from an EMBL/GenBank/DDBJ whole genome shotgun (WGS) entry which is preliminary data.</text>
</comment>
<dbReference type="Gene3D" id="3.40.50.720">
    <property type="entry name" value="NAD(P)-binding Rossmann-like Domain"/>
    <property type="match status" value="1"/>
</dbReference>
<evidence type="ECO:0000259" key="3">
    <source>
        <dbReference type="SMART" id="SM00822"/>
    </source>
</evidence>
<reference evidence="4 5" key="1">
    <citation type="submission" date="2019-08" db="EMBL/GenBank/DDBJ databases">
        <title>Bioinformatics analysis of the strain L3 and L5.</title>
        <authorList>
            <person name="Li X."/>
        </authorList>
    </citation>
    <scope>NUCLEOTIDE SEQUENCE [LARGE SCALE GENOMIC DNA]</scope>
    <source>
        <strain evidence="4 5">L3</strain>
    </source>
</reference>
<dbReference type="PRINTS" id="PR00080">
    <property type="entry name" value="SDRFAMILY"/>
</dbReference>
<evidence type="ECO:0000313" key="5">
    <source>
        <dbReference type="Proteomes" id="UP000466024"/>
    </source>
</evidence>
<gene>
    <name evidence="4" type="ORF">F0A16_20285</name>
</gene>
<keyword evidence="5" id="KW-1185">Reference proteome</keyword>
<dbReference type="InterPro" id="IPR002347">
    <property type="entry name" value="SDR_fam"/>
</dbReference>
<dbReference type="GO" id="GO:0016491">
    <property type="term" value="F:oxidoreductase activity"/>
    <property type="evidence" value="ECO:0007669"/>
    <property type="project" value="UniProtKB-KW"/>
</dbReference>
<dbReference type="FunFam" id="3.40.50.720:FF:000084">
    <property type="entry name" value="Short-chain dehydrogenase reductase"/>
    <property type="match status" value="1"/>
</dbReference>
<dbReference type="AlphaFoldDB" id="A0A640W8L9"/>
<comment type="similarity">
    <text evidence="1">Belongs to the short-chain dehydrogenases/reductases (SDR) family.</text>
</comment>
<evidence type="ECO:0000256" key="1">
    <source>
        <dbReference type="ARBA" id="ARBA00006484"/>
    </source>
</evidence>
<evidence type="ECO:0000256" key="2">
    <source>
        <dbReference type="ARBA" id="ARBA00023002"/>
    </source>
</evidence>
<evidence type="ECO:0000313" key="4">
    <source>
        <dbReference type="EMBL" id="KAA0015545.1"/>
    </source>
</evidence>
<proteinExistence type="inferred from homology"/>
<dbReference type="PRINTS" id="PR00081">
    <property type="entry name" value="GDHRDH"/>
</dbReference>
<dbReference type="PANTHER" id="PTHR43639">
    <property type="entry name" value="OXIDOREDUCTASE, SHORT-CHAIN DEHYDROGENASE/REDUCTASE FAMILY (AFU_ORTHOLOGUE AFUA_5G02870)"/>
    <property type="match status" value="1"/>
</dbReference>
<protein>
    <submittedName>
        <fullName evidence="4">3-oxoacyl-ACP reductase FabG</fullName>
    </submittedName>
</protein>
<dbReference type="SMART" id="SM00822">
    <property type="entry name" value="PKS_KR"/>
    <property type="match status" value="1"/>
</dbReference>
<organism evidence="4 5">
    <name type="scientific">Salinicola corii</name>
    <dbReference type="NCBI Taxonomy" id="2606937"/>
    <lineage>
        <taxon>Bacteria</taxon>
        <taxon>Pseudomonadati</taxon>
        <taxon>Pseudomonadota</taxon>
        <taxon>Gammaproteobacteria</taxon>
        <taxon>Oceanospirillales</taxon>
        <taxon>Halomonadaceae</taxon>
        <taxon>Salinicola</taxon>
    </lineage>
</organism>
<dbReference type="SUPFAM" id="SSF51735">
    <property type="entry name" value="NAD(P)-binding Rossmann-fold domains"/>
    <property type="match status" value="1"/>
</dbReference>
<dbReference type="InterPro" id="IPR057326">
    <property type="entry name" value="KR_dom"/>
</dbReference>
<dbReference type="PANTHER" id="PTHR43639:SF1">
    <property type="entry name" value="SHORT-CHAIN DEHYDROGENASE_REDUCTASE FAMILY PROTEIN"/>
    <property type="match status" value="1"/>
</dbReference>
<dbReference type="Pfam" id="PF13561">
    <property type="entry name" value="adh_short_C2"/>
    <property type="match status" value="1"/>
</dbReference>
<dbReference type="InterPro" id="IPR036291">
    <property type="entry name" value="NAD(P)-bd_dom_sf"/>
</dbReference>
<dbReference type="Proteomes" id="UP000466024">
    <property type="component" value="Unassembled WGS sequence"/>
</dbReference>
<dbReference type="CDD" id="cd05233">
    <property type="entry name" value="SDR_c"/>
    <property type="match status" value="1"/>
</dbReference>
<dbReference type="EMBL" id="VTPX01000020">
    <property type="protein sequence ID" value="KAA0015545.1"/>
    <property type="molecule type" value="Genomic_DNA"/>
</dbReference>